<gene>
    <name evidence="5" type="ORF">AOQ84DRAFT_343111</name>
</gene>
<keyword evidence="1" id="KW-0539">Nucleus</keyword>
<dbReference type="PRINTS" id="PR00755">
    <property type="entry name" value="AFLATOXINBRP"/>
</dbReference>
<evidence type="ECO:0000256" key="3">
    <source>
        <dbReference type="SAM" id="Phobius"/>
    </source>
</evidence>
<dbReference type="SUPFAM" id="SSF57701">
    <property type="entry name" value="Zn2/Cys6 DNA-binding domain"/>
    <property type="match status" value="1"/>
</dbReference>
<reference evidence="5 6" key="1">
    <citation type="journal article" date="2016" name="Nat. Commun.">
        <title>Ectomycorrhizal ecology is imprinted in the genome of the dominant symbiotic fungus Cenococcum geophilum.</title>
        <authorList>
            <consortium name="DOE Joint Genome Institute"/>
            <person name="Peter M."/>
            <person name="Kohler A."/>
            <person name="Ohm R.A."/>
            <person name="Kuo A."/>
            <person name="Krutzmann J."/>
            <person name="Morin E."/>
            <person name="Arend M."/>
            <person name="Barry K.W."/>
            <person name="Binder M."/>
            <person name="Choi C."/>
            <person name="Clum A."/>
            <person name="Copeland A."/>
            <person name="Grisel N."/>
            <person name="Haridas S."/>
            <person name="Kipfer T."/>
            <person name="LaButti K."/>
            <person name="Lindquist E."/>
            <person name="Lipzen A."/>
            <person name="Maire R."/>
            <person name="Meier B."/>
            <person name="Mihaltcheva S."/>
            <person name="Molinier V."/>
            <person name="Murat C."/>
            <person name="Poggeler S."/>
            <person name="Quandt C.A."/>
            <person name="Sperisen C."/>
            <person name="Tritt A."/>
            <person name="Tisserant E."/>
            <person name="Crous P.W."/>
            <person name="Henrissat B."/>
            <person name="Nehls U."/>
            <person name="Egli S."/>
            <person name="Spatafora J.W."/>
            <person name="Grigoriev I.V."/>
            <person name="Martin F.M."/>
        </authorList>
    </citation>
    <scope>NUCLEOTIDE SEQUENCE [LARGE SCALE GENOMIC DNA]</scope>
    <source>
        <strain evidence="5 6">CBS 207.34</strain>
    </source>
</reference>
<sequence>MSTSRRSHRKTRTGCNNCKRRKIKCGEERPACTNCTRHSIQCDFVGTPSATTSASPGNLQTPDTDHPDSTPSVPANGATQGELPNYLVNGNALSLNLVHLELLHNFTTSTSFTLSQNPLLRTLWRINVPQIGLSYTFVMHGILSLSALHLAHFRSDRRSFYLSCAQAEHETALRAASSILPNITEDNCSALYVFAAITCVFAWASPRKPGDFLLITNDGIAEWLILFRGTRSIIDLSPEMLFNGPLGPMFRSGARAIHGHNYAINGDDHLAELRHFIEATKPDQAAMCIYNKCIEELAKSFAAVYGRDVSLFESGNVFVWLYQVESEYLMLLSKRTPEALAIFAYFCVLIKQLEFNWWIEGMSSRLISNIFYLLDEDHRLWIRWPMEEVGWIPH</sequence>
<feature type="compositionally biased region" description="Polar residues" evidence="2">
    <location>
        <begin position="51"/>
        <end position="62"/>
    </location>
</feature>
<dbReference type="InterPro" id="IPR001138">
    <property type="entry name" value="Zn2Cys6_DnaBD"/>
</dbReference>
<dbReference type="Gene3D" id="4.10.240.10">
    <property type="entry name" value="Zn(2)-C6 fungal-type DNA-binding domain"/>
    <property type="match status" value="1"/>
</dbReference>
<dbReference type="CDD" id="cd00067">
    <property type="entry name" value="GAL4"/>
    <property type="match status" value="1"/>
</dbReference>
<dbReference type="InterPro" id="IPR021858">
    <property type="entry name" value="Fun_TF"/>
</dbReference>
<feature type="region of interest" description="Disordered" evidence="2">
    <location>
        <begin position="51"/>
        <end position="81"/>
    </location>
</feature>
<evidence type="ECO:0000256" key="1">
    <source>
        <dbReference type="ARBA" id="ARBA00023242"/>
    </source>
</evidence>
<proteinExistence type="predicted"/>
<protein>
    <recommendedName>
        <fullName evidence="4">Zn(2)-C6 fungal-type domain-containing protein</fullName>
    </recommendedName>
</protein>
<dbReference type="EMBL" id="KV750032">
    <property type="protein sequence ID" value="OCL06575.1"/>
    <property type="molecule type" value="Genomic_DNA"/>
</dbReference>
<feature type="domain" description="Zn(2)-C6 fungal-type" evidence="4">
    <location>
        <begin position="14"/>
        <end position="44"/>
    </location>
</feature>
<dbReference type="InterPro" id="IPR052400">
    <property type="entry name" value="Zn2-C6_fungal_TF"/>
</dbReference>
<dbReference type="PANTHER" id="PTHR47657:SF7">
    <property type="entry name" value="STEROL REGULATORY ELEMENT-BINDING PROTEIN ECM22"/>
    <property type="match status" value="1"/>
</dbReference>
<keyword evidence="3" id="KW-0472">Membrane</keyword>
<name>A0A8E2JR53_9PEZI</name>
<keyword evidence="6" id="KW-1185">Reference proteome</keyword>
<keyword evidence="3" id="KW-1133">Transmembrane helix</keyword>
<dbReference type="PROSITE" id="PS00463">
    <property type="entry name" value="ZN2_CY6_FUNGAL_1"/>
    <property type="match status" value="1"/>
</dbReference>
<dbReference type="AlphaFoldDB" id="A0A8E2JR53"/>
<dbReference type="Proteomes" id="UP000250140">
    <property type="component" value="Unassembled WGS sequence"/>
</dbReference>
<dbReference type="InterPro" id="IPR036864">
    <property type="entry name" value="Zn2-C6_fun-type_DNA-bd_sf"/>
</dbReference>
<dbReference type="SMART" id="SM00066">
    <property type="entry name" value="GAL4"/>
    <property type="match status" value="1"/>
</dbReference>
<dbReference type="PROSITE" id="PS50048">
    <property type="entry name" value="ZN2_CY6_FUNGAL_2"/>
    <property type="match status" value="1"/>
</dbReference>
<dbReference type="Pfam" id="PF00172">
    <property type="entry name" value="Zn_clus"/>
    <property type="match status" value="1"/>
</dbReference>
<dbReference type="GO" id="GO:0008270">
    <property type="term" value="F:zinc ion binding"/>
    <property type="evidence" value="ECO:0007669"/>
    <property type="project" value="InterPro"/>
</dbReference>
<feature type="transmembrane region" description="Helical" evidence="3">
    <location>
        <begin position="131"/>
        <end position="151"/>
    </location>
</feature>
<keyword evidence="3" id="KW-0812">Transmembrane</keyword>
<accession>A0A8E2JR53</accession>
<dbReference type="GO" id="GO:0000981">
    <property type="term" value="F:DNA-binding transcription factor activity, RNA polymerase II-specific"/>
    <property type="evidence" value="ECO:0007669"/>
    <property type="project" value="InterPro"/>
</dbReference>
<dbReference type="Pfam" id="PF11951">
    <property type="entry name" value="Fungal_trans_2"/>
    <property type="match status" value="1"/>
</dbReference>
<evidence type="ECO:0000259" key="4">
    <source>
        <dbReference type="PROSITE" id="PS50048"/>
    </source>
</evidence>
<dbReference type="OrthoDB" id="416217at2759"/>
<feature type="compositionally biased region" description="Polar residues" evidence="2">
    <location>
        <begin position="69"/>
        <end position="79"/>
    </location>
</feature>
<evidence type="ECO:0000313" key="6">
    <source>
        <dbReference type="Proteomes" id="UP000250140"/>
    </source>
</evidence>
<organism evidence="5 6">
    <name type="scientific">Glonium stellatum</name>
    <dbReference type="NCBI Taxonomy" id="574774"/>
    <lineage>
        <taxon>Eukaryota</taxon>
        <taxon>Fungi</taxon>
        <taxon>Dikarya</taxon>
        <taxon>Ascomycota</taxon>
        <taxon>Pezizomycotina</taxon>
        <taxon>Dothideomycetes</taxon>
        <taxon>Pleosporomycetidae</taxon>
        <taxon>Gloniales</taxon>
        <taxon>Gloniaceae</taxon>
        <taxon>Glonium</taxon>
    </lineage>
</organism>
<evidence type="ECO:0000313" key="5">
    <source>
        <dbReference type="EMBL" id="OCL06575.1"/>
    </source>
</evidence>
<dbReference type="PANTHER" id="PTHR47657">
    <property type="entry name" value="STEROL REGULATORY ELEMENT-BINDING PROTEIN ECM22"/>
    <property type="match status" value="1"/>
</dbReference>
<evidence type="ECO:0000256" key="2">
    <source>
        <dbReference type="SAM" id="MobiDB-lite"/>
    </source>
</evidence>